<dbReference type="GO" id="GO:0004039">
    <property type="term" value="F:allophanate hydrolase activity"/>
    <property type="evidence" value="ECO:0007669"/>
    <property type="project" value="UniProtKB-EC"/>
</dbReference>
<dbReference type="InterPro" id="IPR053844">
    <property type="entry name" value="AH_C"/>
</dbReference>
<dbReference type="Proteomes" id="UP000203589">
    <property type="component" value="Chromosome"/>
</dbReference>
<dbReference type="KEGG" id="aht:ANTHELSMS3_01749"/>
<evidence type="ECO:0000313" key="3">
    <source>
        <dbReference type="Proteomes" id="UP000203589"/>
    </source>
</evidence>
<proteinExistence type="predicted"/>
<reference evidence="2 3" key="1">
    <citation type="submission" date="2017-07" db="EMBL/GenBank/DDBJ databases">
        <title>Genome Sequence of Antarctobacter heliothermus Strain SMS3 Isolated from a culture of the Diatom Skeletonema marinoi.</title>
        <authorList>
            <person name="Topel M."/>
            <person name="Pinder M.I.M."/>
            <person name="Johansson O.N."/>
            <person name="Kourtchenko O."/>
            <person name="Godhe A."/>
            <person name="Clarke A.K."/>
        </authorList>
    </citation>
    <scope>NUCLEOTIDE SEQUENCE [LARGE SCALE GENOMIC DNA]</scope>
    <source>
        <strain evidence="2 3">SMS3</strain>
    </source>
</reference>
<dbReference type="EMBL" id="CP022540">
    <property type="protein sequence ID" value="ASP20438.1"/>
    <property type="molecule type" value="Genomic_DNA"/>
</dbReference>
<dbReference type="Gene3D" id="3.10.490.10">
    <property type="entry name" value="Gamma-glutamyl cyclotransferase-like"/>
    <property type="match status" value="1"/>
</dbReference>
<dbReference type="AlphaFoldDB" id="A0A222E376"/>
<protein>
    <submittedName>
        <fullName evidence="2">Allophanate hydrolase</fullName>
        <ecNumber evidence="2">3.5.1.54</ecNumber>
    </submittedName>
</protein>
<organism evidence="2 3">
    <name type="scientific">Antarctobacter heliothermus</name>
    <dbReference type="NCBI Taxonomy" id="74033"/>
    <lineage>
        <taxon>Bacteria</taxon>
        <taxon>Pseudomonadati</taxon>
        <taxon>Pseudomonadota</taxon>
        <taxon>Alphaproteobacteria</taxon>
        <taxon>Rhodobacterales</taxon>
        <taxon>Roseobacteraceae</taxon>
        <taxon>Antarctobacter</taxon>
    </lineage>
</organism>
<gene>
    <name evidence="2" type="primary">atzF</name>
    <name evidence="2" type="ORF">ANTHELSMS3_01749</name>
</gene>
<evidence type="ECO:0000313" key="2">
    <source>
        <dbReference type="EMBL" id="ASP20438.1"/>
    </source>
</evidence>
<keyword evidence="2" id="KW-0378">Hydrolase</keyword>
<keyword evidence="3" id="KW-1185">Reference proteome</keyword>
<feature type="domain" description="Allophanate hydrolase C-terminal" evidence="1">
    <location>
        <begin position="1"/>
        <end position="108"/>
    </location>
</feature>
<dbReference type="EC" id="3.5.1.54" evidence="2"/>
<accession>A0A222E376</accession>
<name>A0A222E376_9RHOB</name>
<dbReference type="Pfam" id="PF21986">
    <property type="entry name" value="AH_C"/>
    <property type="match status" value="1"/>
</dbReference>
<sequence length="120" mass="12832">MKRCGAQFGAIAQTDDSYRFHALVGMEPIRPGLIRGTPGSGAPISLELWEMTPAGLGQLLTMIDSPLGIGTLHLSDGRKVKGFICEAIAAQDGSEDITDLGDWRAYLAARTEAQTTLKKD</sequence>
<evidence type="ECO:0000259" key="1">
    <source>
        <dbReference type="Pfam" id="PF21986"/>
    </source>
</evidence>